<dbReference type="OrthoDB" id="3095810at2759"/>
<dbReference type="EMBL" id="KN839684">
    <property type="protein sequence ID" value="KIJ89483.1"/>
    <property type="molecule type" value="Genomic_DNA"/>
</dbReference>
<accession>A0A0C9WPL2</accession>
<feature type="non-terminal residue" evidence="2">
    <location>
        <position position="55"/>
    </location>
</feature>
<proteinExistence type="predicted"/>
<sequence>LLGRLRTPLLIEMLLAGPPLMVSTDPSAHQQAPSTMARLYGRGAQCCWGKVTNTC</sequence>
<keyword evidence="3" id="KW-1185">Reference proteome</keyword>
<reference evidence="2 3" key="1">
    <citation type="submission" date="2014-04" db="EMBL/GenBank/DDBJ databases">
        <authorList>
            <consortium name="DOE Joint Genome Institute"/>
            <person name="Kuo A."/>
            <person name="Kohler A."/>
            <person name="Nagy L.G."/>
            <person name="Floudas D."/>
            <person name="Copeland A."/>
            <person name="Barry K.W."/>
            <person name="Cichocki N."/>
            <person name="Veneault-Fourrey C."/>
            <person name="LaButti K."/>
            <person name="Lindquist E.A."/>
            <person name="Lipzen A."/>
            <person name="Lundell T."/>
            <person name="Morin E."/>
            <person name="Murat C."/>
            <person name="Sun H."/>
            <person name="Tunlid A."/>
            <person name="Henrissat B."/>
            <person name="Grigoriev I.V."/>
            <person name="Hibbett D.S."/>
            <person name="Martin F."/>
            <person name="Nordberg H.P."/>
            <person name="Cantor M.N."/>
            <person name="Hua S.X."/>
        </authorList>
    </citation>
    <scope>NUCLEOTIDE SEQUENCE [LARGE SCALE GENOMIC DNA]</scope>
    <source>
        <strain evidence="2 3">LaAM-08-1</strain>
    </source>
</reference>
<organism evidence="2 3">
    <name type="scientific">Laccaria amethystina LaAM-08-1</name>
    <dbReference type="NCBI Taxonomy" id="1095629"/>
    <lineage>
        <taxon>Eukaryota</taxon>
        <taxon>Fungi</taxon>
        <taxon>Dikarya</taxon>
        <taxon>Basidiomycota</taxon>
        <taxon>Agaricomycotina</taxon>
        <taxon>Agaricomycetes</taxon>
        <taxon>Agaricomycetidae</taxon>
        <taxon>Agaricales</taxon>
        <taxon>Agaricineae</taxon>
        <taxon>Hydnangiaceae</taxon>
        <taxon>Laccaria</taxon>
    </lineage>
</organism>
<keyword evidence="1" id="KW-0732">Signal</keyword>
<reference evidence="3" key="2">
    <citation type="submission" date="2015-01" db="EMBL/GenBank/DDBJ databases">
        <title>Evolutionary Origins and Diversification of the Mycorrhizal Mutualists.</title>
        <authorList>
            <consortium name="DOE Joint Genome Institute"/>
            <consortium name="Mycorrhizal Genomics Consortium"/>
            <person name="Kohler A."/>
            <person name="Kuo A."/>
            <person name="Nagy L.G."/>
            <person name="Floudas D."/>
            <person name="Copeland A."/>
            <person name="Barry K.W."/>
            <person name="Cichocki N."/>
            <person name="Veneault-Fourrey C."/>
            <person name="LaButti K."/>
            <person name="Lindquist E.A."/>
            <person name="Lipzen A."/>
            <person name="Lundell T."/>
            <person name="Morin E."/>
            <person name="Murat C."/>
            <person name="Riley R."/>
            <person name="Ohm R."/>
            <person name="Sun H."/>
            <person name="Tunlid A."/>
            <person name="Henrissat B."/>
            <person name="Grigoriev I.V."/>
            <person name="Hibbett D.S."/>
            <person name="Martin F."/>
        </authorList>
    </citation>
    <scope>NUCLEOTIDE SEQUENCE [LARGE SCALE GENOMIC DNA]</scope>
    <source>
        <strain evidence="3">LaAM-08-1</strain>
    </source>
</reference>
<feature type="signal peptide" evidence="1">
    <location>
        <begin position="1"/>
        <end position="23"/>
    </location>
</feature>
<evidence type="ECO:0000313" key="3">
    <source>
        <dbReference type="Proteomes" id="UP000054477"/>
    </source>
</evidence>
<feature type="non-terminal residue" evidence="2">
    <location>
        <position position="1"/>
    </location>
</feature>
<name>A0A0C9WPL2_9AGAR</name>
<evidence type="ECO:0000313" key="2">
    <source>
        <dbReference type="EMBL" id="KIJ89483.1"/>
    </source>
</evidence>
<feature type="chain" id="PRO_5002206044" evidence="1">
    <location>
        <begin position="24"/>
        <end position="55"/>
    </location>
</feature>
<protein>
    <submittedName>
        <fullName evidence="2">Uncharacterized protein</fullName>
    </submittedName>
</protein>
<dbReference type="AlphaFoldDB" id="A0A0C9WPL2"/>
<dbReference type="HOGENOM" id="CLU_3037943_0_0_1"/>
<gene>
    <name evidence="2" type="ORF">K443DRAFT_72479</name>
</gene>
<dbReference type="Proteomes" id="UP000054477">
    <property type="component" value="Unassembled WGS sequence"/>
</dbReference>
<evidence type="ECO:0000256" key="1">
    <source>
        <dbReference type="SAM" id="SignalP"/>
    </source>
</evidence>